<evidence type="ECO:0000313" key="6">
    <source>
        <dbReference type="EMBL" id="UYM06210.1"/>
    </source>
</evidence>
<evidence type="ECO:0000256" key="5">
    <source>
        <dbReference type="ARBA" id="ARBA00023239"/>
    </source>
</evidence>
<dbReference type="KEGG" id="sgrg:L0C25_03795"/>
<dbReference type="AlphaFoldDB" id="A0AA46YKW0"/>
<dbReference type="SUPFAM" id="SSF55248">
    <property type="entry name" value="PCD-like"/>
    <property type="match status" value="1"/>
</dbReference>
<evidence type="ECO:0000256" key="2">
    <source>
        <dbReference type="ARBA" id="ARBA00006472"/>
    </source>
</evidence>
<dbReference type="GO" id="GO:0008124">
    <property type="term" value="F:4-alpha-hydroxytetrahydrobiopterin dehydratase activity"/>
    <property type="evidence" value="ECO:0007669"/>
    <property type="project" value="UniProtKB-EC"/>
</dbReference>
<evidence type="ECO:0000313" key="7">
    <source>
        <dbReference type="Proteomes" id="UP001164390"/>
    </source>
</evidence>
<comment type="catalytic activity">
    <reaction evidence="1">
        <text>(4aS,6R)-4a-hydroxy-L-erythro-5,6,7,8-tetrahydrobiopterin = (6R)-L-erythro-6,7-dihydrobiopterin + H2O</text>
        <dbReference type="Rhea" id="RHEA:11920"/>
        <dbReference type="ChEBI" id="CHEBI:15377"/>
        <dbReference type="ChEBI" id="CHEBI:15642"/>
        <dbReference type="ChEBI" id="CHEBI:43120"/>
        <dbReference type="EC" id="4.2.1.96"/>
    </reaction>
</comment>
<comment type="similarity">
    <text evidence="2">Belongs to the pterin-4-alpha-carbinolamine dehydratase family.</text>
</comment>
<protein>
    <recommendedName>
        <fullName evidence="4">Putative pterin-4-alpha-carbinolamine dehydratase</fullName>
        <ecNumber evidence="3">4.2.1.96</ecNumber>
    </recommendedName>
</protein>
<sequence>MSDILSSEQLHNAMAEHPHWEVREGKLVRSVQASSFPKAIQLVDAVAERAEAVQHHPDIDIRWTTVTFALTTHSEGGITAKDVEMAAQIDELIG</sequence>
<keyword evidence="7" id="KW-1185">Reference proteome</keyword>
<dbReference type="CDD" id="cd00488">
    <property type="entry name" value="PCD_DCoH"/>
    <property type="match status" value="1"/>
</dbReference>
<dbReference type="EMBL" id="CP094970">
    <property type="protein sequence ID" value="UYM06210.1"/>
    <property type="molecule type" value="Genomic_DNA"/>
</dbReference>
<evidence type="ECO:0000256" key="3">
    <source>
        <dbReference type="ARBA" id="ARBA00013252"/>
    </source>
</evidence>
<dbReference type="NCBIfam" id="NF002017">
    <property type="entry name" value="PRK00823.1-2"/>
    <property type="match status" value="1"/>
</dbReference>
<organism evidence="6 7">
    <name type="scientific">Solicola gregarius</name>
    <dbReference type="NCBI Taxonomy" id="2908642"/>
    <lineage>
        <taxon>Bacteria</taxon>
        <taxon>Bacillati</taxon>
        <taxon>Actinomycetota</taxon>
        <taxon>Actinomycetes</taxon>
        <taxon>Propionibacteriales</taxon>
        <taxon>Nocardioidaceae</taxon>
        <taxon>Solicola</taxon>
    </lineage>
</organism>
<proteinExistence type="inferred from homology"/>
<dbReference type="InterPro" id="IPR001533">
    <property type="entry name" value="Pterin_deHydtase"/>
</dbReference>
<dbReference type="PANTHER" id="PTHR12599:SF0">
    <property type="entry name" value="PTERIN-4-ALPHA-CARBINOLAMINE DEHYDRATASE"/>
    <property type="match status" value="1"/>
</dbReference>
<dbReference type="EC" id="4.2.1.96" evidence="3"/>
<gene>
    <name evidence="6" type="ORF">L0C25_03795</name>
</gene>
<dbReference type="InterPro" id="IPR036428">
    <property type="entry name" value="PCD_sf"/>
</dbReference>
<dbReference type="Gene3D" id="3.30.1360.20">
    <property type="entry name" value="Transcriptional coactivator/pterin dehydratase"/>
    <property type="match status" value="1"/>
</dbReference>
<dbReference type="Proteomes" id="UP001164390">
    <property type="component" value="Chromosome"/>
</dbReference>
<dbReference type="RefSeq" id="WP_271635075.1">
    <property type="nucleotide sequence ID" value="NZ_CP094970.1"/>
</dbReference>
<dbReference type="GO" id="GO:0006729">
    <property type="term" value="P:tetrahydrobiopterin biosynthetic process"/>
    <property type="evidence" value="ECO:0007669"/>
    <property type="project" value="InterPro"/>
</dbReference>
<accession>A0AA46YKW0</accession>
<name>A0AA46YKW0_9ACTN</name>
<evidence type="ECO:0000256" key="1">
    <source>
        <dbReference type="ARBA" id="ARBA00001554"/>
    </source>
</evidence>
<evidence type="ECO:0000256" key="4">
    <source>
        <dbReference type="ARBA" id="ARBA00021735"/>
    </source>
</evidence>
<dbReference type="PANTHER" id="PTHR12599">
    <property type="entry name" value="PTERIN-4-ALPHA-CARBINOLAMINE DEHYDRATASE"/>
    <property type="match status" value="1"/>
</dbReference>
<reference evidence="6" key="1">
    <citation type="submission" date="2022-01" db="EMBL/GenBank/DDBJ databases">
        <title>Nocardioidaceae gen. sp. A5X3R13.</title>
        <authorList>
            <person name="Lopez Marin M.A."/>
            <person name="Uhlik O."/>
        </authorList>
    </citation>
    <scope>NUCLEOTIDE SEQUENCE</scope>
    <source>
        <strain evidence="6">A5X3R13</strain>
    </source>
</reference>
<dbReference type="Pfam" id="PF01329">
    <property type="entry name" value="Pterin_4a"/>
    <property type="match status" value="1"/>
</dbReference>
<keyword evidence="5 6" id="KW-0456">Lyase</keyword>